<dbReference type="PANTHER" id="PTHR48249">
    <property type="entry name" value="MEDIATOR OF RNA POLYMERASE II TRANSCRIPTION SUBUNIT 13"/>
    <property type="match status" value="1"/>
</dbReference>
<dbReference type="Proteomes" id="UP000612746">
    <property type="component" value="Unassembled WGS sequence"/>
</dbReference>
<proteinExistence type="inferred from homology"/>
<keyword evidence="5 11" id="KW-0805">Transcription regulation</keyword>
<dbReference type="Pfam" id="PF18296">
    <property type="entry name" value="MID_MedPIWI"/>
    <property type="match status" value="1"/>
</dbReference>
<evidence type="ECO:0000259" key="14">
    <source>
        <dbReference type="Pfam" id="PF18296"/>
    </source>
</evidence>
<sequence>MLFQTDTTQTQSKYGKYQVKKRKPVEPNLDMLRPPSVVVGRQDEWIEGSPHMLTFWEKLRLEPYSTKKNIVYFALCPDSDGFESMAIDFFNDLSAVYEICLLGTHHPGVAGDRKRGVVPVPLLDKVDNEDPAGRRLRSYQHAAQRLGATIGNMGQEGVYYVIYMINPFSHSSSLLDLSQCFQSLVVAFNTSALGTTFSDKTRPRLVMQLVPVEHVLRPTAFGGYNKFGLKEIAFSVYSKCSMVVERAHQQSRAQDMQSVTELYAPPFVLAKPPPTSIQYSTKNAYKDFPSALEHDVTMHIAYTFSIDNRWAIAVWIDARGEMIDFMVQKAEDHTRQAEWQLHAIKEIWERTKHLCGRAGFSWKFTIGKLGLMFGNELADWIATVNNEENISILALDYDSPFRVSHESDSTMGAESSNTPSSSSGTPTPETFTPGATPSMNIGSVSTQATPKSADIFEPESGESHALLVNHRMAYSRRRQLTSSGILLNQDVAEQWMLPLASAYLLQVPIKAPAPSREQFSLETQAIELHLIHMQSTQTAASVLREIVKQYHSLSYLNTASASSNSRRSNELCIRGAWIKNASFVAAHAYCEKLGVAMTLKVRAELAIAYALP</sequence>
<feature type="compositionally biased region" description="Polar residues" evidence="12">
    <location>
        <begin position="438"/>
        <end position="450"/>
    </location>
</feature>
<evidence type="ECO:0000256" key="11">
    <source>
        <dbReference type="RuleBase" id="RU364134"/>
    </source>
</evidence>
<keyword evidence="6 11" id="KW-0010">Activator</keyword>
<evidence type="ECO:0000256" key="7">
    <source>
        <dbReference type="ARBA" id="ARBA00023163"/>
    </source>
</evidence>
<dbReference type="InterPro" id="IPR051139">
    <property type="entry name" value="Mediator_complx_sub13"/>
</dbReference>
<dbReference type="Pfam" id="PF06333">
    <property type="entry name" value="Med13_C"/>
    <property type="match status" value="1"/>
</dbReference>
<organism evidence="15 16">
    <name type="scientific">Umbelopsis vinacea</name>
    <dbReference type="NCBI Taxonomy" id="44442"/>
    <lineage>
        <taxon>Eukaryota</taxon>
        <taxon>Fungi</taxon>
        <taxon>Fungi incertae sedis</taxon>
        <taxon>Mucoromycota</taxon>
        <taxon>Mucoromycotina</taxon>
        <taxon>Umbelopsidomycetes</taxon>
        <taxon>Umbelopsidales</taxon>
        <taxon>Umbelopsidaceae</taxon>
        <taxon>Umbelopsis</taxon>
    </lineage>
</organism>
<gene>
    <name evidence="15" type="ORF">INT44_005192</name>
</gene>
<protein>
    <recommendedName>
        <fullName evidence="3 11">Mediator of RNA polymerase II transcription subunit 13</fullName>
    </recommendedName>
    <alternativeName>
        <fullName evidence="10 11">Mediator complex subunit 13</fullName>
    </alternativeName>
</protein>
<dbReference type="EMBL" id="JAEPRA010000003">
    <property type="protein sequence ID" value="KAG2187503.1"/>
    <property type="molecule type" value="Genomic_DNA"/>
</dbReference>
<evidence type="ECO:0000256" key="4">
    <source>
        <dbReference type="ARBA" id="ARBA00022491"/>
    </source>
</evidence>
<comment type="similarity">
    <text evidence="2 11">Belongs to the Mediator complex subunit 13 family.</text>
</comment>
<dbReference type="GO" id="GO:0016592">
    <property type="term" value="C:mediator complex"/>
    <property type="evidence" value="ECO:0007669"/>
    <property type="project" value="InterPro"/>
</dbReference>
<dbReference type="InterPro" id="IPR009401">
    <property type="entry name" value="Med13_C"/>
</dbReference>
<reference evidence="15" key="1">
    <citation type="submission" date="2020-12" db="EMBL/GenBank/DDBJ databases">
        <title>Metabolic potential, ecology and presence of endohyphal bacteria is reflected in genomic diversity of Mucoromycotina.</title>
        <authorList>
            <person name="Muszewska A."/>
            <person name="Okrasinska A."/>
            <person name="Steczkiewicz K."/>
            <person name="Drgas O."/>
            <person name="Orlowska M."/>
            <person name="Perlinska-Lenart U."/>
            <person name="Aleksandrzak-Piekarczyk T."/>
            <person name="Szatraj K."/>
            <person name="Zielenkiewicz U."/>
            <person name="Pilsyk S."/>
            <person name="Malc E."/>
            <person name="Mieczkowski P."/>
            <person name="Kruszewska J.S."/>
            <person name="Biernat P."/>
            <person name="Pawlowska J."/>
        </authorList>
    </citation>
    <scope>NUCLEOTIDE SEQUENCE</scope>
    <source>
        <strain evidence="15">WA0000051536</strain>
    </source>
</reference>
<comment type="function">
    <text evidence="9 11">Component of the SRB8-11 complex. The SRB8-11 complex is a regulatory module of the Mediator complex which is itself involved in regulation of basal and activated RNA polymerase II-dependent transcription. The SRB8-11 complex may be involved in the transcriptional repression of a subset of genes regulated by Mediator. It may inhibit the association of the Mediator complex with RNA polymerase II to form the holoenzyme complex.</text>
</comment>
<dbReference type="PANTHER" id="PTHR48249:SF3">
    <property type="entry name" value="MEDIATOR OF RNA POLYMERASE II TRANSCRIPTION SUBUNIT 13"/>
    <property type="match status" value="1"/>
</dbReference>
<dbReference type="InterPro" id="IPR041285">
    <property type="entry name" value="MID_MedPIWI"/>
</dbReference>
<name>A0A8H7Q7Y1_9FUNG</name>
<dbReference type="GO" id="GO:0003713">
    <property type="term" value="F:transcription coactivator activity"/>
    <property type="evidence" value="ECO:0007669"/>
    <property type="project" value="TreeGrafter"/>
</dbReference>
<dbReference type="GO" id="GO:0045944">
    <property type="term" value="P:positive regulation of transcription by RNA polymerase II"/>
    <property type="evidence" value="ECO:0007669"/>
    <property type="project" value="TreeGrafter"/>
</dbReference>
<dbReference type="AlphaFoldDB" id="A0A8H7Q7Y1"/>
<evidence type="ECO:0000256" key="2">
    <source>
        <dbReference type="ARBA" id="ARBA00009354"/>
    </source>
</evidence>
<accession>A0A8H7Q7Y1</accession>
<evidence type="ECO:0000259" key="13">
    <source>
        <dbReference type="Pfam" id="PF06333"/>
    </source>
</evidence>
<evidence type="ECO:0000256" key="9">
    <source>
        <dbReference type="ARBA" id="ARBA00025661"/>
    </source>
</evidence>
<comment type="subcellular location">
    <subcellularLocation>
        <location evidence="1 11">Nucleus</location>
    </subcellularLocation>
</comment>
<evidence type="ECO:0000256" key="5">
    <source>
        <dbReference type="ARBA" id="ARBA00023015"/>
    </source>
</evidence>
<keyword evidence="8 11" id="KW-0539">Nucleus</keyword>
<evidence type="ECO:0000313" key="16">
    <source>
        <dbReference type="Proteomes" id="UP000612746"/>
    </source>
</evidence>
<evidence type="ECO:0000313" key="15">
    <source>
        <dbReference type="EMBL" id="KAG2187503.1"/>
    </source>
</evidence>
<evidence type="ECO:0000256" key="3">
    <source>
        <dbReference type="ARBA" id="ARBA00019618"/>
    </source>
</evidence>
<feature type="domain" description="MID" evidence="14">
    <location>
        <begin position="68"/>
        <end position="240"/>
    </location>
</feature>
<comment type="subunit">
    <text evidence="11">Component of the SRB8-11 complex, which itself associates with the Mediator complex.</text>
</comment>
<keyword evidence="7 11" id="KW-0804">Transcription</keyword>
<evidence type="ECO:0000256" key="10">
    <source>
        <dbReference type="ARBA" id="ARBA00032008"/>
    </source>
</evidence>
<keyword evidence="16" id="KW-1185">Reference proteome</keyword>
<evidence type="ECO:0000256" key="8">
    <source>
        <dbReference type="ARBA" id="ARBA00023242"/>
    </source>
</evidence>
<dbReference type="OrthoDB" id="103819at2759"/>
<feature type="compositionally biased region" description="Low complexity" evidence="12">
    <location>
        <begin position="413"/>
        <end position="437"/>
    </location>
</feature>
<evidence type="ECO:0000256" key="1">
    <source>
        <dbReference type="ARBA" id="ARBA00004123"/>
    </source>
</evidence>
<feature type="region of interest" description="Disordered" evidence="12">
    <location>
        <begin position="405"/>
        <end position="456"/>
    </location>
</feature>
<keyword evidence="4 11" id="KW-0678">Repressor</keyword>
<comment type="caution">
    <text evidence="15">The sequence shown here is derived from an EMBL/GenBank/DDBJ whole genome shotgun (WGS) entry which is preliminary data.</text>
</comment>
<evidence type="ECO:0000256" key="6">
    <source>
        <dbReference type="ARBA" id="ARBA00023159"/>
    </source>
</evidence>
<evidence type="ECO:0000256" key="12">
    <source>
        <dbReference type="SAM" id="MobiDB-lite"/>
    </source>
</evidence>
<feature type="domain" description="Mediator complex subunit Med13 C-terminal" evidence="13">
    <location>
        <begin position="263"/>
        <end position="567"/>
    </location>
</feature>